<dbReference type="Gene3D" id="1.50.10.20">
    <property type="match status" value="1"/>
</dbReference>
<organism evidence="3 4">
    <name type="scientific">Diaporthe australafricana</name>
    <dbReference type="NCBI Taxonomy" id="127596"/>
    <lineage>
        <taxon>Eukaryota</taxon>
        <taxon>Fungi</taxon>
        <taxon>Dikarya</taxon>
        <taxon>Ascomycota</taxon>
        <taxon>Pezizomycotina</taxon>
        <taxon>Sordariomycetes</taxon>
        <taxon>Sordariomycetidae</taxon>
        <taxon>Diaporthales</taxon>
        <taxon>Diaporthaceae</taxon>
        <taxon>Diaporthe</taxon>
    </lineage>
</organism>
<evidence type="ECO:0000256" key="1">
    <source>
        <dbReference type="ARBA" id="ARBA00006333"/>
    </source>
</evidence>
<dbReference type="SUPFAM" id="SSF48239">
    <property type="entry name" value="Terpenoid cyclases/Protein prenyltransferases"/>
    <property type="match status" value="1"/>
</dbReference>
<gene>
    <name evidence="3" type="ORF">Daus18300_008160</name>
</gene>
<dbReference type="PANTHER" id="PTHR31739:SF25">
    <property type="entry name" value="(E,E)-GERANYLLINALOOL SYNTHASE"/>
    <property type="match status" value="1"/>
</dbReference>
<dbReference type="Proteomes" id="UP001583177">
    <property type="component" value="Unassembled WGS sequence"/>
</dbReference>
<keyword evidence="4" id="KW-1185">Reference proteome</keyword>
<sequence>MHASEWDQDAERYLRTVLRQGTSQSKSCVPCAWPTTLFEVSWTVTTLAHSGITIQEKESAVLRKLLQHALAEGQGRVGFTATSLVPDADDTAKAIMALRYLGETDVSVRPLVETFESSAHFLTYPGERNPSFSTNCNVLMCLGMLQDPLLYKSQIIKTARFLCDQVFHAQIIDKWHRSQLYSIMLLSQALAQLYSSGNTALLNEVSIEDPILFNELIPIISIQVLIMTISPQEEDGSWEGMCELTAYAMLALSSLAHLPWLHCDLEMYGIAPCIARGKSYLKAAGQDEWVKGKHIWIEKVTYASPLLSEIYCQAAMQIPLPKQHDQANGSSTLYSTPVLPNPKILGGMRKAGALMARTALLGPSKLQQSLLHAAELQAVYALRELERRKLDVFPSPAGSNNSTNGVKKDTYLMFVPLTWTACSALHGGTAASLYVLREMMVLSMLVYQADEYIEGVVEQNLDMQLGTVGSLVTRIVRDEQAGPPDSDTARQRNGSHNAARAVEMSSALADTDGVLRKFVSHVLCHPSVLSCPAKLRARLAGEVEAFLLAHLMQAEDNRALAHRRRHGKDKESQLGSNGFHSGSASAQNGNTSVANAEAMNGQKNGRDLPSAGRSFYSWVRSTSAEHTSCPCAFVFFDCLVGSSSPSHSFFDLFDRSAKTAYVAEDLCRHLASMCRMYNDYASVARDRLEGNLNSVDFAEFHGDGQEVDGDVGIEDNKAQLMWIAEYERKGMDVAMARLEEEMSDNGKVGRDLLDAVKLFVSVTDLYGQVYVIRDITNHVK</sequence>
<evidence type="ECO:0008006" key="5">
    <source>
        <dbReference type="Google" id="ProtNLM"/>
    </source>
</evidence>
<name>A0ABR3WJL3_9PEZI</name>
<dbReference type="PANTHER" id="PTHR31739">
    <property type="entry name" value="ENT-COPALYL DIPHOSPHATE SYNTHASE, CHLOROPLASTIC"/>
    <property type="match status" value="1"/>
</dbReference>
<dbReference type="InterPro" id="IPR008930">
    <property type="entry name" value="Terpenoid_cyclase/PrenylTrfase"/>
</dbReference>
<accession>A0ABR3WJL3</accession>
<reference evidence="3 4" key="1">
    <citation type="journal article" date="2024" name="IMA Fungus">
        <title>IMA Genome - F19 : A genome assembly and annotation guide to empower mycologists, including annotated draft genome sequences of Ceratocystis pirilliformis, Diaporthe australafricana, Fusarium ophioides, Paecilomyces lecythidis, and Sporothrix stenoceras.</title>
        <authorList>
            <person name="Aylward J."/>
            <person name="Wilson A.M."/>
            <person name="Visagie C.M."/>
            <person name="Spraker J."/>
            <person name="Barnes I."/>
            <person name="Buitendag C."/>
            <person name="Ceriani C."/>
            <person name="Del Mar Angel L."/>
            <person name="du Plessis D."/>
            <person name="Fuchs T."/>
            <person name="Gasser K."/>
            <person name="Kramer D."/>
            <person name="Li W."/>
            <person name="Munsamy K."/>
            <person name="Piso A."/>
            <person name="Price J.L."/>
            <person name="Sonnekus B."/>
            <person name="Thomas C."/>
            <person name="van der Nest A."/>
            <person name="van Dijk A."/>
            <person name="van Heerden A."/>
            <person name="van Vuuren N."/>
            <person name="Yilmaz N."/>
            <person name="Duong T.A."/>
            <person name="van der Merwe N.A."/>
            <person name="Wingfield M.J."/>
            <person name="Wingfield B.D."/>
        </authorList>
    </citation>
    <scope>NUCLEOTIDE SEQUENCE [LARGE SCALE GENOMIC DNA]</scope>
    <source>
        <strain evidence="3 4">CMW 18300</strain>
    </source>
</reference>
<evidence type="ECO:0000256" key="2">
    <source>
        <dbReference type="SAM" id="MobiDB-lite"/>
    </source>
</evidence>
<dbReference type="InterPro" id="IPR050148">
    <property type="entry name" value="Terpene_synthase-like"/>
</dbReference>
<protein>
    <recommendedName>
        <fullName evidence="5">Ent-kaurene synthase</fullName>
    </recommendedName>
</protein>
<feature type="region of interest" description="Disordered" evidence="2">
    <location>
        <begin position="559"/>
        <end position="589"/>
    </location>
</feature>
<proteinExistence type="inferred from homology"/>
<comment type="caution">
    <text evidence="3">The sequence shown here is derived from an EMBL/GenBank/DDBJ whole genome shotgun (WGS) entry which is preliminary data.</text>
</comment>
<feature type="compositionally biased region" description="Polar residues" evidence="2">
    <location>
        <begin position="573"/>
        <end position="589"/>
    </location>
</feature>
<comment type="similarity">
    <text evidence="1">Belongs to the terpene synthase family.</text>
</comment>
<evidence type="ECO:0000313" key="4">
    <source>
        <dbReference type="Proteomes" id="UP001583177"/>
    </source>
</evidence>
<dbReference type="EMBL" id="JAWRVE010000075">
    <property type="protein sequence ID" value="KAL1863004.1"/>
    <property type="molecule type" value="Genomic_DNA"/>
</dbReference>
<evidence type="ECO:0000313" key="3">
    <source>
        <dbReference type="EMBL" id="KAL1863004.1"/>
    </source>
</evidence>